<organism evidence="5 6">
    <name type="scientific">Akanthomyces muscarius</name>
    <name type="common">Entomopathogenic fungus</name>
    <name type="synonym">Lecanicillium muscarium</name>
    <dbReference type="NCBI Taxonomy" id="2231603"/>
    <lineage>
        <taxon>Eukaryota</taxon>
        <taxon>Fungi</taxon>
        <taxon>Dikarya</taxon>
        <taxon>Ascomycota</taxon>
        <taxon>Pezizomycotina</taxon>
        <taxon>Sordariomycetes</taxon>
        <taxon>Hypocreomycetidae</taxon>
        <taxon>Hypocreales</taxon>
        <taxon>Cordycipitaceae</taxon>
        <taxon>Akanthomyces</taxon>
    </lineage>
</organism>
<evidence type="ECO:0000256" key="4">
    <source>
        <dbReference type="SAM" id="MobiDB-lite"/>
    </source>
</evidence>
<feature type="region of interest" description="Disordered" evidence="4">
    <location>
        <begin position="1"/>
        <end position="50"/>
    </location>
</feature>
<dbReference type="GO" id="GO:0000435">
    <property type="term" value="P:positive regulation of transcription from RNA polymerase II promoter by galactose"/>
    <property type="evidence" value="ECO:0007669"/>
    <property type="project" value="TreeGrafter"/>
</dbReference>
<dbReference type="GO" id="GO:0000981">
    <property type="term" value="F:DNA-binding transcription factor activity, RNA polymerase II-specific"/>
    <property type="evidence" value="ECO:0007669"/>
    <property type="project" value="TreeGrafter"/>
</dbReference>
<keyword evidence="1" id="KW-0805">Transcription regulation</keyword>
<protein>
    <recommendedName>
        <fullName evidence="7">Transcription factor domain-containing protein</fullName>
    </recommendedName>
</protein>
<proteinExistence type="predicted"/>
<evidence type="ECO:0000256" key="2">
    <source>
        <dbReference type="ARBA" id="ARBA00023163"/>
    </source>
</evidence>
<gene>
    <name evidence="5" type="ORF">LMH87_009364</name>
</gene>
<evidence type="ECO:0000313" key="6">
    <source>
        <dbReference type="Proteomes" id="UP001144673"/>
    </source>
</evidence>
<evidence type="ECO:0000313" key="5">
    <source>
        <dbReference type="EMBL" id="KAJ4152844.1"/>
    </source>
</evidence>
<evidence type="ECO:0008006" key="7">
    <source>
        <dbReference type="Google" id="ProtNLM"/>
    </source>
</evidence>
<dbReference type="GO" id="GO:0000978">
    <property type="term" value="F:RNA polymerase II cis-regulatory region sequence-specific DNA binding"/>
    <property type="evidence" value="ECO:0007669"/>
    <property type="project" value="TreeGrafter"/>
</dbReference>
<dbReference type="InterPro" id="IPR051127">
    <property type="entry name" value="Fungal_SecMet_Regulators"/>
</dbReference>
<dbReference type="AlphaFoldDB" id="A0A9W8UJH2"/>
<evidence type="ECO:0000256" key="3">
    <source>
        <dbReference type="ARBA" id="ARBA00023242"/>
    </source>
</evidence>
<dbReference type="Proteomes" id="UP001144673">
    <property type="component" value="Chromosome 5"/>
</dbReference>
<keyword evidence="3" id="KW-0539">Nucleus</keyword>
<dbReference type="PANTHER" id="PTHR47424">
    <property type="entry name" value="REGULATORY PROTEIN GAL4"/>
    <property type="match status" value="1"/>
</dbReference>
<dbReference type="KEGG" id="amus:LMH87_009364"/>
<keyword evidence="2" id="KW-0804">Transcription</keyword>
<accession>A0A9W8UJH2</accession>
<dbReference type="RefSeq" id="XP_056053502.1">
    <property type="nucleotide sequence ID" value="XM_056196345.1"/>
</dbReference>
<evidence type="ECO:0000256" key="1">
    <source>
        <dbReference type="ARBA" id="ARBA00023015"/>
    </source>
</evidence>
<dbReference type="PANTHER" id="PTHR47424:SF5">
    <property type="entry name" value="ZN(II)2CYS6 TRANSCRIPTION FACTOR (EUROFUNG)"/>
    <property type="match status" value="1"/>
</dbReference>
<dbReference type="CDD" id="cd12148">
    <property type="entry name" value="fungal_TF_MHR"/>
    <property type="match status" value="1"/>
</dbReference>
<name>A0A9W8UJH2_AKAMU</name>
<dbReference type="EMBL" id="JAJHUN010000008">
    <property type="protein sequence ID" value="KAJ4152844.1"/>
    <property type="molecule type" value="Genomic_DNA"/>
</dbReference>
<comment type="caution">
    <text evidence="5">The sequence shown here is derived from an EMBL/GenBank/DDBJ whole genome shotgun (WGS) entry which is preliminary data.</text>
</comment>
<dbReference type="GeneID" id="80896523"/>
<sequence>MQSTSQPAVKKGAPAKAQPWLPEEAAQPSTPCGTEYSSTQPPTTSHFGSYDPLLDLHQNEIIRLCQVYEGEIGEIDPELPIPNEHPFVRTMIAYTHLGANSRAASLSGCGSDQEIQLADIDRLDRDALEWYQDVDRKLHNTDPGGQHELVQTPWYTPQHLRMWMFLSLSQLRIWVYSAVLRSPTSIMQNPERASIVVSIAKQTIKQLSRLNNAADSQRRAALFLSEFLTSSIAVLFLASVHNPAVYSAICRDDFYTALNLAGGLPDDSWASKRLWRTIKSLEEGALNLT</sequence>
<keyword evidence="6" id="KW-1185">Reference proteome</keyword>
<dbReference type="GO" id="GO:0005634">
    <property type="term" value="C:nucleus"/>
    <property type="evidence" value="ECO:0007669"/>
    <property type="project" value="TreeGrafter"/>
</dbReference>
<feature type="compositionally biased region" description="Polar residues" evidence="4">
    <location>
        <begin position="27"/>
        <end position="47"/>
    </location>
</feature>
<reference evidence="5" key="1">
    <citation type="journal article" date="2023" name="Access Microbiol">
        <title>De-novo genome assembly for Akanthomyces muscarius, a biocontrol agent of insect agricultural pests.</title>
        <authorList>
            <person name="Erdos Z."/>
            <person name="Studholme D.J."/>
            <person name="Raymond B."/>
            <person name="Sharma M."/>
        </authorList>
    </citation>
    <scope>NUCLEOTIDE SEQUENCE</scope>
    <source>
        <strain evidence="5">Ve6</strain>
    </source>
</reference>